<comment type="catalytic activity">
    <reaction evidence="1">
        <text>a diacylglycerol + H2O = a monoacylglycerol + a fatty acid + H(+)</text>
        <dbReference type="Rhea" id="RHEA:32731"/>
        <dbReference type="ChEBI" id="CHEBI:15377"/>
        <dbReference type="ChEBI" id="CHEBI:15378"/>
        <dbReference type="ChEBI" id="CHEBI:17408"/>
        <dbReference type="ChEBI" id="CHEBI:18035"/>
        <dbReference type="ChEBI" id="CHEBI:28868"/>
    </reaction>
</comment>
<dbReference type="InterPro" id="IPR029058">
    <property type="entry name" value="AB_hydrolase_fold"/>
</dbReference>
<accession>A0A1M8A443</accession>
<proteinExistence type="predicted"/>
<evidence type="ECO:0000313" key="5">
    <source>
        <dbReference type="Proteomes" id="UP000186303"/>
    </source>
</evidence>
<evidence type="ECO:0000313" key="4">
    <source>
        <dbReference type="EMBL" id="SHO77205.1"/>
    </source>
</evidence>
<dbReference type="AlphaFoldDB" id="A0A1M8A443"/>
<dbReference type="OMA" id="APVTCLW"/>
<evidence type="ECO:0000256" key="3">
    <source>
        <dbReference type="SAM" id="MobiDB-lite"/>
    </source>
</evidence>
<name>A0A1M8A443_MALS4</name>
<dbReference type="VEuPathDB" id="FungiDB:MSYG_1546"/>
<feature type="region of interest" description="Disordered" evidence="3">
    <location>
        <begin position="1"/>
        <end position="68"/>
    </location>
</feature>
<evidence type="ECO:0000256" key="1">
    <source>
        <dbReference type="ARBA" id="ARBA00047591"/>
    </source>
</evidence>
<organism evidence="4 5">
    <name type="scientific">Malassezia sympodialis (strain ATCC 42132)</name>
    <name type="common">Atopic eczema-associated yeast</name>
    <dbReference type="NCBI Taxonomy" id="1230383"/>
    <lineage>
        <taxon>Eukaryota</taxon>
        <taxon>Fungi</taxon>
        <taxon>Dikarya</taxon>
        <taxon>Basidiomycota</taxon>
        <taxon>Ustilaginomycotina</taxon>
        <taxon>Malasseziomycetes</taxon>
        <taxon>Malasseziales</taxon>
        <taxon>Malasseziaceae</taxon>
        <taxon>Malassezia</taxon>
    </lineage>
</organism>
<dbReference type="EMBL" id="LT671822">
    <property type="protein sequence ID" value="SHO77205.1"/>
    <property type="molecule type" value="Genomic_DNA"/>
</dbReference>
<feature type="compositionally biased region" description="Gly residues" evidence="3">
    <location>
        <begin position="25"/>
        <end position="39"/>
    </location>
</feature>
<dbReference type="PANTHER" id="PTHR47381:SF3">
    <property type="entry name" value="ALPHA_BETA-HYDROLASES SUPERFAMILY PROTEIN"/>
    <property type="match status" value="1"/>
</dbReference>
<dbReference type="PANTHER" id="PTHR47381">
    <property type="entry name" value="ALPHA/BETA-HYDROLASES SUPERFAMILY PROTEIN"/>
    <property type="match status" value="1"/>
</dbReference>
<dbReference type="OrthoDB" id="2152248at2759"/>
<dbReference type="Gene3D" id="3.40.50.1820">
    <property type="entry name" value="alpha/beta hydrolase"/>
    <property type="match status" value="1"/>
</dbReference>
<protein>
    <submittedName>
        <fullName evidence="4">Uncharacterized protein</fullName>
    </submittedName>
</protein>
<dbReference type="Proteomes" id="UP000186303">
    <property type="component" value="Chromosome 2"/>
</dbReference>
<gene>
    <name evidence="4" type="ORF">MSYG_1546</name>
</gene>
<sequence>MLQGLLKKAEKSAKHAATQHDNGKGGKGGKSNGASNGKGGKSHSVAAAAPSSKLPNMGPANPTAYQTPQGLAVPGLSLPKYAPAGRSTNHSVAEPSCTIVNVAGLPVHVYGLEQLTPPHQGAVPEVCITFHMHGRTGSAKNEDSLVRELYRNTMAERASLEGSPRVRDFLLVTFDQRNHGERKTYPLGQKTWKEGNPTHGIDMYGMIHGTSTDVSFLIKMLPAYLFPRDERIVSLFAVTGKSLGGHATWQVLAHEPMVRVGVSFIGTPDYQKLLAQRTKASDLPNAPPQVPQSLRAVIQKIDPAQTPYQRPDASNPFFGKKICSCSGEDDHLVRWSFSEEFLKSVVVAPPGSEEANRSLEIFLQPNTGHKVTTEMLLLGGRWLAQWALAY</sequence>
<keyword evidence="5" id="KW-1185">Reference proteome</keyword>
<evidence type="ECO:0000256" key="2">
    <source>
        <dbReference type="ARBA" id="ARBA00048461"/>
    </source>
</evidence>
<reference evidence="5" key="1">
    <citation type="journal article" date="2017" name="Nucleic Acids Res.">
        <title>Proteogenomics produces comprehensive and highly accurate protein-coding gene annotation in a complete genome assembly of Malassezia sympodialis.</title>
        <authorList>
            <person name="Zhu Y."/>
            <person name="Engstroem P.G."/>
            <person name="Tellgren-Roth C."/>
            <person name="Baudo C.D."/>
            <person name="Kennell J.C."/>
            <person name="Sun S."/>
            <person name="Billmyre R.B."/>
            <person name="Schroeder M.S."/>
            <person name="Andersson A."/>
            <person name="Holm T."/>
            <person name="Sigurgeirsson B."/>
            <person name="Wu G."/>
            <person name="Sankaranarayanan S.R."/>
            <person name="Siddharthan R."/>
            <person name="Sanyal K."/>
            <person name="Lundeberg J."/>
            <person name="Nystedt B."/>
            <person name="Boekhout T."/>
            <person name="Dawson T.L. Jr."/>
            <person name="Heitman J."/>
            <person name="Scheynius A."/>
            <person name="Lehtioe J."/>
        </authorList>
    </citation>
    <scope>NUCLEOTIDE SEQUENCE [LARGE SCALE GENOMIC DNA]</scope>
    <source>
        <strain evidence="5">ATCC 42132</strain>
    </source>
</reference>
<dbReference type="SUPFAM" id="SSF53474">
    <property type="entry name" value="alpha/beta-Hydrolases"/>
    <property type="match status" value="1"/>
</dbReference>
<comment type="catalytic activity">
    <reaction evidence="2">
        <text>a monoacylglycerol + H2O = glycerol + a fatty acid + H(+)</text>
        <dbReference type="Rhea" id="RHEA:15245"/>
        <dbReference type="ChEBI" id="CHEBI:15377"/>
        <dbReference type="ChEBI" id="CHEBI:15378"/>
        <dbReference type="ChEBI" id="CHEBI:17408"/>
        <dbReference type="ChEBI" id="CHEBI:17754"/>
        <dbReference type="ChEBI" id="CHEBI:28868"/>
    </reaction>
</comment>